<evidence type="ECO:0000256" key="7">
    <source>
        <dbReference type="ARBA" id="ARBA00023098"/>
    </source>
</evidence>
<evidence type="ECO:0000256" key="4">
    <source>
        <dbReference type="ARBA" id="ARBA00022692"/>
    </source>
</evidence>
<evidence type="ECO:0000256" key="6">
    <source>
        <dbReference type="ARBA" id="ARBA00022989"/>
    </source>
</evidence>
<dbReference type="GO" id="GO:0030148">
    <property type="term" value="P:sphingolipid biosynthetic process"/>
    <property type="evidence" value="ECO:0007669"/>
    <property type="project" value="TreeGrafter"/>
</dbReference>
<keyword evidence="9 10" id="KW-0275">Fatty acid biosynthesis</keyword>
<comment type="similarity">
    <text evidence="10">Belongs to the ELO family.</text>
</comment>
<sequence>MASTTGPFTYNASLSWLPHRDPRTEGWMLTGSPVAVTIITVTYMYFVKVGGPSYMSQRKPFNLRSYILVYNLLAALSSAFFVCRFFKLAYWDLGYTFLQDLDLRDTPANLEIVRLSWWLYVLKIFELVDTVFFVLRKKNEQVSTLHVVHHVIVAWNMWLEVTYGAQSHSMFIKCANSLVHVFMYTYYFLAALGPAFARYLWWKKYLTKLQILQFVALFVHAIGMAVAKGNYVRLFVWLEAAEAALFFVWFLAFYFSAYKKPQP</sequence>
<dbReference type="GO" id="GO:0005789">
    <property type="term" value="C:endoplasmic reticulum membrane"/>
    <property type="evidence" value="ECO:0007669"/>
    <property type="project" value="TreeGrafter"/>
</dbReference>
<evidence type="ECO:0000256" key="5">
    <source>
        <dbReference type="ARBA" id="ARBA00022832"/>
    </source>
</evidence>
<dbReference type="GO" id="GO:0019367">
    <property type="term" value="P:fatty acid elongation, saturated fatty acid"/>
    <property type="evidence" value="ECO:0007669"/>
    <property type="project" value="TreeGrafter"/>
</dbReference>
<dbReference type="GO" id="GO:0009922">
    <property type="term" value="F:fatty acid elongase activity"/>
    <property type="evidence" value="ECO:0007669"/>
    <property type="project" value="UniProtKB-EC"/>
</dbReference>
<dbReference type="AlphaFoldDB" id="A0A023FVU2"/>
<feature type="transmembrane region" description="Helical" evidence="10">
    <location>
        <begin position="234"/>
        <end position="255"/>
    </location>
</feature>
<keyword evidence="8 10" id="KW-0472">Membrane</keyword>
<dbReference type="PANTHER" id="PTHR11157:SF69">
    <property type="entry name" value="ELONGATION OF VERY LONG CHAIN FATTY ACIDS PROTEIN 7"/>
    <property type="match status" value="1"/>
</dbReference>
<evidence type="ECO:0000256" key="2">
    <source>
        <dbReference type="ARBA" id="ARBA00022516"/>
    </source>
</evidence>
<feature type="transmembrane region" description="Helical" evidence="10">
    <location>
        <begin position="177"/>
        <end position="197"/>
    </location>
</feature>
<proteinExistence type="evidence at transcript level"/>
<evidence type="ECO:0000256" key="3">
    <source>
        <dbReference type="ARBA" id="ARBA00022679"/>
    </source>
</evidence>
<dbReference type="EMBL" id="GBBL01001688">
    <property type="protein sequence ID" value="JAC25632.1"/>
    <property type="molecule type" value="mRNA"/>
</dbReference>
<comment type="subcellular location">
    <subcellularLocation>
        <location evidence="1">Membrane</location>
        <topology evidence="1">Multi-pass membrane protein</topology>
    </subcellularLocation>
</comment>
<dbReference type="GO" id="GO:0042761">
    <property type="term" value="P:very long-chain fatty acid biosynthetic process"/>
    <property type="evidence" value="ECO:0007669"/>
    <property type="project" value="TreeGrafter"/>
</dbReference>
<evidence type="ECO:0000256" key="10">
    <source>
        <dbReference type="RuleBase" id="RU361115"/>
    </source>
</evidence>
<protein>
    <recommendedName>
        <fullName evidence="10">Elongation of very long chain fatty acids protein</fullName>
        <ecNumber evidence="10">2.3.1.199</ecNumber>
    </recommendedName>
    <alternativeName>
        <fullName evidence="10">Very-long-chain 3-oxoacyl-CoA synthase</fullName>
    </alternativeName>
</protein>
<keyword evidence="6 10" id="KW-1133">Transmembrane helix</keyword>
<feature type="transmembrane region" description="Helical" evidence="10">
    <location>
        <begin position="209"/>
        <end position="228"/>
    </location>
</feature>
<evidence type="ECO:0000256" key="1">
    <source>
        <dbReference type="ARBA" id="ARBA00004141"/>
    </source>
</evidence>
<keyword evidence="4 10" id="KW-0812">Transmembrane</keyword>
<comment type="catalytic activity">
    <reaction evidence="10">
        <text>a very-long-chain acyl-CoA + malonyl-CoA + H(+) = a very-long-chain 3-oxoacyl-CoA + CO2 + CoA</text>
        <dbReference type="Rhea" id="RHEA:32727"/>
        <dbReference type="ChEBI" id="CHEBI:15378"/>
        <dbReference type="ChEBI" id="CHEBI:16526"/>
        <dbReference type="ChEBI" id="CHEBI:57287"/>
        <dbReference type="ChEBI" id="CHEBI:57384"/>
        <dbReference type="ChEBI" id="CHEBI:90725"/>
        <dbReference type="ChEBI" id="CHEBI:90736"/>
        <dbReference type="EC" id="2.3.1.199"/>
    </reaction>
</comment>
<feature type="transmembrane region" description="Helical" evidence="10">
    <location>
        <begin position="26"/>
        <end position="46"/>
    </location>
</feature>
<reference evidence="11" key="1">
    <citation type="submission" date="2014-03" db="EMBL/GenBank/DDBJ databases">
        <title>The sialotranscriptome of Amblyomma triste, Amblyomma parvum and Amblyomma cajennense ticks, uncovered by 454-based RNA-seq.</title>
        <authorList>
            <person name="Garcia G.R."/>
            <person name="Gardinassi L.G."/>
            <person name="Ribeiro J.M."/>
            <person name="Anatrielo E."/>
            <person name="Ferreira B.R."/>
            <person name="Moreira H.N."/>
            <person name="Mafra C."/>
            <person name="Olegario M.M."/>
            <person name="Szabo P.J."/>
            <person name="Miranda-Santos I.K."/>
            <person name="Maruyama S.R."/>
        </authorList>
    </citation>
    <scope>NUCLEOTIDE SEQUENCE</scope>
    <source>
        <strain evidence="11">Araguapaz</strain>
        <tissue evidence="11">Salivary glands</tissue>
    </source>
</reference>
<evidence type="ECO:0000256" key="9">
    <source>
        <dbReference type="ARBA" id="ARBA00023160"/>
    </source>
</evidence>
<dbReference type="Pfam" id="PF01151">
    <property type="entry name" value="ELO"/>
    <property type="match status" value="1"/>
</dbReference>
<keyword evidence="2 10" id="KW-0444">Lipid biosynthesis</keyword>
<dbReference type="PANTHER" id="PTHR11157">
    <property type="entry name" value="FATTY ACID ACYL TRANSFERASE-RELATED"/>
    <property type="match status" value="1"/>
</dbReference>
<name>A0A023FVU2_AMBPA</name>
<accession>A0A023FVU2</accession>
<organism evidence="11">
    <name type="scientific">Amblyomma parvum</name>
    <name type="common">South American tick</name>
    <dbReference type="NCBI Taxonomy" id="251391"/>
    <lineage>
        <taxon>Eukaryota</taxon>
        <taxon>Metazoa</taxon>
        <taxon>Ecdysozoa</taxon>
        <taxon>Arthropoda</taxon>
        <taxon>Chelicerata</taxon>
        <taxon>Arachnida</taxon>
        <taxon>Acari</taxon>
        <taxon>Parasitiformes</taxon>
        <taxon>Ixodida</taxon>
        <taxon>Ixodoidea</taxon>
        <taxon>Ixodidae</taxon>
        <taxon>Amblyomminae</taxon>
        <taxon>Amblyomma</taxon>
    </lineage>
</organism>
<evidence type="ECO:0000256" key="8">
    <source>
        <dbReference type="ARBA" id="ARBA00023136"/>
    </source>
</evidence>
<dbReference type="EC" id="2.3.1.199" evidence="10"/>
<keyword evidence="7 10" id="KW-0443">Lipid metabolism</keyword>
<dbReference type="InterPro" id="IPR002076">
    <property type="entry name" value="ELO_fam"/>
</dbReference>
<evidence type="ECO:0000313" key="11">
    <source>
        <dbReference type="EMBL" id="JAC25632.1"/>
    </source>
</evidence>
<dbReference type="GO" id="GO:0034625">
    <property type="term" value="P:fatty acid elongation, monounsaturated fatty acid"/>
    <property type="evidence" value="ECO:0007669"/>
    <property type="project" value="TreeGrafter"/>
</dbReference>
<keyword evidence="3 10" id="KW-0808">Transferase</keyword>
<dbReference type="GO" id="GO:0034626">
    <property type="term" value="P:fatty acid elongation, polyunsaturated fatty acid"/>
    <property type="evidence" value="ECO:0007669"/>
    <property type="project" value="TreeGrafter"/>
</dbReference>
<keyword evidence="5 10" id="KW-0276">Fatty acid metabolism</keyword>
<feature type="transmembrane region" description="Helical" evidence="10">
    <location>
        <begin position="117"/>
        <end position="135"/>
    </location>
</feature>
<feature type="transmembrane region" description="Helical" evidence="10">
    <location>
        <begin position="67"/>
        <end position="91"/>
    </location>
</feature>